<dbReference type="InterPro" id="IPR000944">
    <property type="entry name" value="Tscrpt_reg_Rrf2"/>
</dbReference>
<evidence type="ECO:0000313" key="1">
    <source>
        <dbReference type="EMBL" id="KKK99134.1"/>
    </source>
</evidence>
<organism evidence="1">
    <name type="scientific">marine sediment metagenome</name>
    <dbReference type="NCBI Taxonomy" id="412755"/>
    <lineage>
        <taxon>unclassified sequences</taxon>
        <taxon>metagenomes</taxon>
        <taxon>ecological metagenomes</taxon>
    </lineage>
</organism>
<protein>
    <recommendedName>
        <fullName evidence="2">Rrf2 family transcriptional regulator</fullName>
    </recommendedName>
</protein>
<dbReference type="PROSITE" id="PS51197">
    <property type="entry name" value="HTH_RRF2_2"/>
    <property type="match status" value="1"/>
</dbReference>
<dbReference type="GO" id="GO:0003700">
    <property type="term" value="F:DNA-binding transcription factor activity"/>
    <property type="evidence" value="ECO:0007669"/>
    <property type="project" value="TreeGrafter"/>
</dbReference>
<reference evidence="1" key="1">
    <citation type="journal article" date="2015" name="Nature">
        <title>Complex archaea that bridge the gap between prokaryotes and eukaryotes.</title>
        <authorList>
            <person name="Spang A."/>
            <person name="Saw J.H."/>
            <person name="Jorgensen S.L."/>
            <person name="Zaremba-Niedzwiedzka K."/>
            <person name="Martijn J."/>
            <person name="Lind A.E."/>
            <person name="van Eijk R."/>
            <person name="Schleper C."/>
            <person name="Guy L."/>
            <person name="Ettema T.J."/>
        </authorList>
    </citation>
    <scope>NUCLEOTIDE SEQUENCE</scope>
</reference>
<gene>
    <name evidence="1" type="ORF">LCGC14_2635800</name>
</gene>
<dbReference type="InterPro" id="IPR036388">
    <property type="entry name" value="WH-like_DNA-bd_sf"/>
</dbReference>
<dbReference type="GO" id="GO:0005829">
    <property type="term" value="C:cytosol"/>
    <property type="evidence" value="ECO:0007669"/>
    <property type="project" value="TreeGrafter"/>
</dbReference>
<dbReference type="AlphaFoldDB" id="A0A0F9C9T8"/>
<accession>A0A0F9C9T8</accession>
<dbReference type="PANTHER" id="PTHR33221">
    <property type="entry name" value="WINGED HELIX-TURN-HELIX TRANSCRIPTIONAL REGULATOR, RRF2 FAMILY"/>
    <property type="match status" value="1"/>
</dbReference>
<dbReference type="SUPFAM" id="SSF46785">
    <property type="entry name" value="Winged helix' DNA-binding domain"/>
    <property type="match status" value="1"/>
</dbReference>
<sequence length="98" mass="10374">MLNMTKKTGYGLIAMTHLASLGDGELACARKISEQFGLPTSLMMNVLKQLSAAGFVESVRGARGGYRLAKHPEDISLADLVEALEGPVRLAECVAGLL</sequence>
<dbReference type="PANTHER" id="PTHR33221:SF15">
    <property type="entry name" value="HTH-TYPE TRANSCRIPTIONAL REGULATOR YWGB-RELATED"/>
    <property type="match status" value="1"/>
</dbReference>
<evidence type="ECO:0008006" key="2">
    <source>
        <dbReference type="Google" id="ProtNLM"/>
    </source>
</evidence>
<proteinExistence type="predicted"/>
<name>A0A0F9C9T8_9ZZZZ</name>
<dbReference type="InterPro" id="IPR036390">
    <property type="entry name" value="WH_DNA-bd_sf"/>
</dbReference>
<dbReference type="EMBL" id="LAZR01045328">
    <property type="protein sequence ID" value="KKK99134.1"/>
    <property type="molecule type" value="Genomic_DNA"/>
</dbReference>
<dbReference type="Pfam" id="PF02082">
    <property type="entry name" value="Rrf2"/>
    <property type="match status" value="1"/>
</dbReference>
<dbReference type="Gene3D" id="1.10.10.10">
    <property type="entry name" value="Winged helix-like DNA-binding domain superfamily/Winged helix DNA-binding domain"/>
    <property type="match status" value="1"/>
</dbReference>
<comment type="caution">
    <text evidence="1">The sequence shown here is derived from an EMBL/GenBank/DDBJ whole genome shotgun (WGS) entry which is preliminary data.</text>
</comment>
<feature type="non-terminal residue" evidence="1">
    <location>
        <position position="98"/>
    </location>
</feature>
<dbReference type="NCBIfam" id="TIGR00738">
    <property type="entry name" value="rrf2_super"/>
    <property type="match status" value="1"/>
</dbReference>